<proteinExistence type="inferred from homology"/>
<feature type="signal peptide" evidence="9">
    <location>
        <begin position="1"/>
        <end position="29"/>
    </location>
</feature>
<dbReference type="EMBL" id="JBHRVD010000001">
    <property type="protein sequence ID" value="MFC3325659.1"/>
    <property type="molecule type" value="Genomic_DNA"/>
</dbReference>
<dbReference type="InterPro" id="IPR050245">
    <property type="entry name" value="PrsA_foldase"/>
</dbReference>
<evidence type="ECO:0000256" key="2">
    <source>
        <dbReference type="ARBA" id="ARBA00007656"/>
    </source>
</evidence>
<comment type="caution">
    <text evidence="11">The sequence shown here is derived from an EMBL/GenBank/DDBJ whole genome shotgun (WGS) entry which is preliminary data.</text>
</comment>
<dbReference type="Pfam" id="PF00639">
    <property type="entry name" value="Rotamase"/>
    <property type="match status" value="1"/>
</dbReference>
<accession>A0ABV7MWJ1</accession>
<evidence type="ECO:0000256" key="6">
    <source>
        <dbReference type="ARBA" id="ARBA00030642"/>
    </source>
</evidence>
<organism evidence="11 12">
    <name type="scientific">Mesorhizobium cantuariense</name>
    <dbReference type="NCBI Taxonomy" id="1300275"/>
    <lineage>
        <taxon>Bacteria</taxon>
        <taxon>Pseudomonadati</taxon>
        <taxon>Pseudomonadota</taxon>
        <taxon>Alphaproteobacteria</taxon>
        <taxon>Hyphomicrobiales</taxon>
        <taxon>Phyllobacteriaceae</taxon>
        <taxon>Mesorhizobium</taxon>
    </lineage>
</organism>
<dbReference type="InterPro" id="IPR000297">
    <property type="entry name" value="PPIase_PpiC"/>
</dbReference>
<dbReference type="Gene3D" id="1.10.8.1040">
    <property type="match status" value="1"/>
</dbReference>
<dbReference type="RefSeq" id="WP_378983731.1">
    <property type="nucleotide sequence ID" value="NZ_JBHRVD010000001.1"/>
</dbReference>
<evidence type="ECO:0000256" key="7">
    <source>
        <dbReference type="ARBA" id="ARBA00031484"/>
    </source>
</evidence>
<dbReference type="GO" id="GO:0016853">
    <property type="term" value="F:isomerase activity"/>
    <property type="evidence" value="ECO:0007669"/>
    <property type="project" value="UniProtKB-KW"/>
</dbReference>
<evidence type="ECO:0000259" key="10">
    <source>
        <dbReference type="PROSITE" id="PS50198"/>
    </source>
</evidence>
<feature type="domain" description="PpiC" evidence="10">
    <location>
        <begin position="163"/>
        <end position="254"/>
    </location>
</feature>
<evidence type="ECO:0000256" key="4">
    <source>
        <dbReference type="ARBA" id="ARBA00018370"/>
    </source>
</evidence>
<protein>
    <recommendedName>
        <fullName evidence="4">Parvulin-like PPIase</fullName>
        <ecNumber evidence="3">5.2.1.8</ecNumber>
    </recommendedName>
    <alternativeName>
        <fullName evidence="6">Peptidyl-prolyl cis-trans isomerase plp</fullName>
    </alternativeName>
    <alternativeName>
        <fullName evidence="7">Rotamase plp</fullName>
    </alternativeName>
</protein>
<dbReference type="PANTHER" id="PTHR47245">
    <property type="entry name" value="PEPTIDYLPROLYL ISOMERASE"/>
    <property type="match status" value="1"/>
</dbReference>
<dbReference type="SUPFAM" id="SSF54534">
    <property type="entry name" value="FKBP-like"/>
    <property type="match status" value="1"/>
</dbReference>
<dbReference type="PANTHER" id="PTHR47245:SF2">
    <property type="entry name" value="PEPTIDYL-PROLYL CIS-TRANS ISOMERASE HP_0175-RELATED"/>
    <property type="match status" value="1"/>
</dbReference>
<dbReference type="EC" id="5.2.1.8" evidence="3"/>
<evidence type="ECO:0000256" key="9">
    <source>
        <dbReference type="SAM" id="SignalP"/>
    </source>
</evidence>
<reference evidence="12" key="1">
    <citation type="journal article" date="2019" name="Int. J. Syst. Evol. Microbiol.">
        <title>The Global Catalogue of Microorganisms (GCM) 10K type strain sequencing project: providing services to taxonomists for standard genome sequencing and annotation.</title>
        <authorList>
            <consortium name="The Broad Institute Genomics Platform"/>
            <consortium name="The Broad Institute Genome Sequencing Center for Infectious Disease"/>
            <person name="Wu L."/>
            <person name="Ma J."/>
        </authorList>
    </citation>
    <scope>NUCLEOTIDE SEQUENCE [LARGE SCALE GENOMIC DNA]</scope>
    <source>
        <strain evidence="12">ICMP 19515</strain>
    </source>
</reference>
<comment type="similarity">
    <text evidence="2">Belongs to the PpiC/parvulin rotamase family.</text>
</comment>
<keyword evidence="8 11" id="KW-0413">Isomerase</keyword>
<comment type="catalytic activity">
    <reaction evidence="1">
        <text>[protein]-peptidylproline (omega=180) = [protein]-peptidylproline (omega=0)</text>
        <dbReference type="Rhea" id="RHEA:16237"/>
        <dbReference type="Rhea" id="RHEA-COMP:10747"/>
        <dbReference type="Rhea" id="RHEA-COMP:10748"/>
        <dbReference type="ChEBI" id="CHEBI:83833"/>
        <dbReference type="ChEBI" id="CHEBI:83834"/>
        <dbReference type="EC" id="5.2.1.8"/>
    </reaction>
</comment>
<name>A0ABV7MWJ1_9HYPH</name>
<evidence type="ECO:0000256" key="5">
    <source>
        <dbReference type="ARBA" id="ARBA00023110"/>
    </source>
</evidence>
<feature type="chain" id="PRO_5046279931" description="Parvulin-like PPIase" evidence="9">
    <location>
        <begin position="30"/>
        <end position="310"/>
    </location>
</feature>
<dbReference type="SUPFAM" id="SSF109998">
    <property type="entry name" value="Triger factor/SurA peptide-binding domain-like"/>
    <property type="match status" value="1"/>
</dbReference>
<keyword evidence="12" id="KW-1185">Reference proteome</keyword>
<dbReference type="PROSITE" id="PS50198">
    <property type="entry name" value="PPIC_PPIASE_2"/>
    <property type="match status" value="1"/>
</dbReference>
<evidence type="ECO:0000256" key="1">
    <source>
        <dbReference type="ARBA" id="ARBA00000971"/>
    </source>
</evidence>
<evidence type="ECO:0000256" key="3">
    <source>
        <dbReference type="ARBA" id="ARBA00013194"/>
    </source>
</evidence>
<keyword evidence="9" id="KW-0732">Signal</keyword>
<evidence type="ECO:0000313" key="12">
    <source>
        <dbReference type="Proteomes" id="UP001595648"/>
    </source>
</evidence>
<dbReference type="InterPro" id="IPR046357">
    <property type="entry name" value="PPIase_dom_sf"/>
</dbReference>
<dbReference type="InterPro" id="IPR027304">
    <property type="entry name" value="Trigger_fact/SurA_dom_sf"/>
</dbReference>
<evidence type="ECO:0000256" key="8">
    <source>
        <dbReference type="PROSITE-ProRule" id="PRU00278"/>
    </source>
</evidence>
<dbReference type="Gene3D" id="3.10.50.40">
    <property type="match status" value="1"/>
</dbReference>
<dbReference type="Proteomes" id="UP001595648">
    <property type="component" value="Unassembled WGS sequence"/>
</dbReference>
<sequence>MSLLFRRASLASLGLAFGLSALSLSPLMAQETAPAPAPADAAAPAAAPAAPVDPNKVIATINGQPLTEADLVLAEGELSQQFAQLPPEQRRAAALSAAIEIRVMAAQAVTSGLDKDPDFQRRMAFLQQRALHGEMVEKGVVDKVTDAEVRARYDQEIANTPPTNEVHARHILVKTKEEAEAIIKQLGGGADFQKLANEHTSDPSGKTSGGDLGWFGPGQMVPEFDKAAFALEVGKYTEQPVQSQFGWHVIKLEDKRTKQPPAFDDVKDQAKQAVIRDKYFALVKSLRAGAKVEIPDANLKKAVDTLESAK</sequence>
<gene>
    <name evidence="11" type="ORF">ACFOJ9_28430</name>
</gene>
<keyword evidence="5 8" id="KW-0697">Rotamase</keyword>
<evidence type="ECO:0000313" key="11">
    <source>
        <dbReference type="EMBL" id="MFC3325659.1"/>
    </source>
</evidence>